<comment type="cofactor">
    <cofactor evidence="1">
        <name>pyridoxal 5'-phosphate</name>
        <dbReference type="ChEBI" id="CHEBI:597326"/>
    </cofactor>
</comment>
<dbReference type="InterPro" id="IPR029066">
    <property type="entry name" value="PLP-binding_barrel"/>
</dbReference>
<evidence type="ECO:0000256" key="1">
    <source>
        <dbReference type="ARBA" id="ARBA00001933"/>
    </source>
</evidence>
<dbReference type="InterPro" id="IPR011079">
    <property type="entry name" value="Ala_racemase_C"/>
</dbReference>
<dbReference type="GO" id="GO:0030170">
    <property type="term" value="F:pyridoxal phosphate binding"/>
    <property type="evidence" value="ECO:0007669"/>
    <property type="project" value="TreeGrafter"/>
</dbReference>
<gene>
    <name evidence="5" type="ORF">A3F08_01845</name>
</gene>
<evidence type="ECO:0000256" key="2">
    <source>
        <dbReference type="ARBA" id="ARBA00022898"/>
    </source>
</evidence>
<keyword evidence="3" id="KW-0413">Isomerase</keyword>
<name>A0A1F5EEF9_9BACT</name>
<dbReference type="Pfam" id="PF00842">
    <property type="entry name" value="Ala_racemase_C"/>
    <property type="match status" value="1"/>
</dbReference>
<dbReference type="AlphaFoldDB" id="A0A1F5EEF9"/>
<protein>
    <recommendedName>
        <fullName evidence="4">Alanine racemase C-terminal domain-containing protein</fullName>
    </recommendedName>
</protein>
<dbReference type="InterPro" id="IPR009006">
    <property type="entry name" value="Ala_racemase/Decarboxylase_C"/>
</dbReference>
<dbReference type="STRING" id="1797469.A3F08_01845"/>
<comment type="caution">
    <text evidence="5">The sequence shown here is derived from an EMBL/GenBank/DDBJ whole genome shotgun (WGS) entry which is preliminary data.</text>
</comment>
<dbReference type="GO" id="GO:0008784">
    <property type="term" value="F:alanine racemase activity"/>
    <property type="evidence" value="ECO:0007669"/>
    <property type="project" value="TreeGrafter"/>
</dbReference>
<evidence type="ECO:0000313" key="6">
    <source>
        <dbReference type="Proteomes" id="UP000176451"/>
    </source>
</evidence>
<dbReference type="SUPFAM" id="SSF50621">
    <property type="entry name" value="Alanine racemase C-terminal domain-like"/>
    <property type="match status" value="1"/>
</dbReference>
<dbReference type="Proteomes" id="UP000176451">
    <property type="component" value="Unassembled WGS sequence"/>
</dbReference>
<keyword evidence="2" id="KW-0663">Pyridoxal phosphate</keyword>
<dbReference type="SUPFAM" id="SSF51419">
    <property type="entry name" value="PLP-binding barrel"/>
    <property type="match status" value="1"/>
</dbReference>
<dbReference type="Gene3D" id="2.40.37.10">
    <property type="entry name" value="Lyase, Ornithine Decarboxylase, Chain A, domain 1"/>
    <property type="match status" value="1"/>
</dbReference>
<dbReference type="GO" id="GO:0030632">
    <property type="term" value="P:D-alanine biosynthetic process"/>
    <property type="evidence" value="ECO:0007669"/>
    <property type="project" value="TreeGrafter"/>
</dbReference>
<dbReference type="InterPro" id="IPR000821">
    <property type="entry name" value="Ala_racemase"/>
</dbReference>
<proteinExistence type="predicted"/>
<reference evidence="5 6" key="1">
    <citation type="journal article" date="2016" name="Nat. Commun.">
        <title>Thousands of microbial genomes shed light on interconnected biogeochemical processes in an aquifer system.</title>
        <authorList>
            <person name="Anantharaman K."/>
            <person name="Brown C.T."/>
            <person name="Hug L.A."/>
            <person name="Sharon I."/>
            <person name="Castelle C.J."/>
            <person name="Probst A.J."/>
            <person name="Thomas B.C."/>
            <person name="Singh A."/>
            <person name="Wilkins M.J."/>
            <person name="Karaoz U."/>
            <person name="Brodie E.L."/>
            <person name="Williams K.H."/>
            <person name="Hubbard S.S."/>
            <person name="Banfield J.F."/>
        </authorList>
    </citation>
    <scope>NUCLEOTIDE SEQUENCE [LARGE SCALE GENOMIC DNA]</scope>
</reference>
<dbReference type="PANTHER" id="PTHR30511">
    <property type="entry name" value="ALANINE RACEMASE"/>
    <property type="match status" value="1"/>
</dbReference>
<dbReference type="EMBL" id="MEZV01000051">
    <property type="protein sequence ID" value="OGD65812.1"/>
    <property type="molecule type" value="Genomic_DNA"/>
</dbReference>
<accession>A0A1F5EEF9</accession>
<evidence type="ECO:0000313" key="5">
    <source>
        <dbReference type="EMBL" id="OGD65812.1"/>
    </source>
</evidence>
<dbReference type="GO" id="GO:0005829">
    <property type="term" value="C:cytosol"/>
    <property type="evidence" value="ECO:0007669"/>
    <property type="project" value="TreeGrafter"/>
</dbReference>
<evidence type="ECO:0000256" key="3">
    <source>
        <dbReference type="ARBA" id="ARBA00023235"/>
    </source>
</evidence>
<dbReference type="PANTHER" id="PTHR30511:SF0">
    <property type="entry name" value="ALANINE RACEMASE, CATABOLIC-RELATED"/>
    <property type="match status" value="1"/>
</dbReference>
<feature type="domain" description="Alanine racemase C-terminal" evidence="4">
    <location>
        <begin position="55"/>
        <end position="204"/>
    </location>
</feature>
<evidence type="ECO:0000259" key="4">
    <source>
        <dbReference type="SMART" id="SM01005"/>
    </source>
</evidence>
<sequence length="204" mass="22966">MLIPEAHFDMVRCGIAIYGLWPSAETQNEFLKIRNPKSEIRNKSKIINSNFLKPVLSFKTKIVQIKEVKVGDKIGYGCTFEVKKPMTIAVIPVGYFEGMDRGLSNPNTCIHLRGVCKGEVLVCGKRCPIVGRICMNMSVINITQIRNTKSEIRNSEVVIIGKQASRQARGAYAEITADEIAKKIGTINYEIVTRIPEYIKRVYK</sequence>
<dbReference type="SMART" id="SM01005">
    <property type="entry name" value="Ala_racemase_C"/>
    <property type="match status" value="1"/>
</dbReference>
<organism evidence="5 6">
    <name type="scientific">Candidatus Berkelbacteria bacterium RIFCSPHIGHO2_12_FULL_36_9</name>
    <dbReference type="NCBI Taxonomy" id="1797469"/>
    <lineage>
        <taxon>Bacteria</taxon>
        <taxon>Candidatus Berkelbacteria</taxon>
    </lineage>
</organism>